<keyword evidence="1" id="KW-1133">Transmembrane helix</keyword>
<evidence type="ECO:0000256" key="1">
    <source>
        <dbReference type="SAM" id="Phobius"/>
    </source>
</evidence>
<sequence>MKEIFGKLLYRIFDAIGTLSVFFIVTDGLKWKYVILLFVSAILSTMLPYEVGRKEVK</sequence>
<organism evidence="2 3">
    <name type="scientific">Bacillus phage W.Ph</name>
    <dbReference type="NCBI Taxonomy" id="764595"/>
    <lineage>
        <taxon>Viruses</taxon>
        <taxon>Duplodnaviria</taxon>
        <taxon>Heunggongvirae</taxon>
        <taxon>Uroviricota</taxon>
        <taxon>Caudoviricetes</taxon>
        <taxon>Herelleviridae</taxon>
        <taxon>Bastillevirinae</taxon>
        <taxon>Wphvirus</taxon>
        <taxon>Wphvirus WPh</taxon>
    </lineage>
</organism>
<dbReference type="GeneID" id="11536645"/>
<protein>
    <submittedName>
        <fullName evidence="2">Gp240</fullName>
    </submittedName>
</protein>
<dbReference type="KEGG" id="vg:11536645"/>
<proteinExistence type="predicted"/>
<name>G9B1Z1_9CAUD</name>
<keyword evidence="1" id="KW-0472">Membrane</keyword>
<keyword evidence="3" id="KW-1185">Reference proteome</keyword>
<feature type="transmembrane region" description="Helical" evidence="1">
    <location>
        <begin position="31"/>
        <end position="49"/>
    </location>
</feature>
<dbReference type="Proteomes" id="UP000005445">
    <property type="component" value="Segment"/>
</dbReference>
<evidence type="ECO:0000313" key="3">
    <source>
        <dbReference type="Proteomes" id="UP000005445"/>
    </source>
</evidence>
<dbReference type="EMBL" id="HM144387">
    <property type="protein sequence ID" value="ADH03386.1"/>
    <property type="molecule type" value="Genomic_DNA"/>
</dbReference>
<evidence type="ECO:0000313" key="2">
    <source>
        <dbReference type="EMBL" id="ADH03386.1"/>
    </source>
</evidence>
<feature type="transmembrane region" description="Helical" evidence="1">
    <location>
        <begin position="8"/>
        <end position="25"/>
    </location>
</feature>
<keyword evidence="1" id="KW-0812">Transmembrane</keyword>
<dbReference type="RefSeq" id="YP_004957255.1">
    <property type="nucleotide sequence ID" value="NC_016563.1"/>
</dbReference>
<reference evidence="2 3" key="1">
    <citation type="submission" date="2013-01" db="EMBL/GenBank/DDBJ databases">
        <title>Large myovirus of Bacillus.</title>
        <authorList>
            <person name="Klumpp J."/>
            <person name="Beyer W."/>
            <person name="Loessner M.J."/>
        </authorList>
    </citation>
    <scope>NUCLEOTIDE SEQUENCE [LARGE SCALE GENOMIC DNA]</scope>
</reference>
<dbReference type="OrthoDB" id="26358at10239"/>
<accession>G9B1Z1</accession>